<evidence type="ECO:0000256" key="14">
    <source>
        <dbReference type="SAM" id="Phobius"/>
    </source>
</evidence>
<keyword evidence="10" id="KW-0067">ATP-binding</keyword>
<dbReference type="InterPro" id="IPR050398">
    <property type="entry name" value="HssS/ArlS-like"/>
</dbReference>
<dbReference type="InterPro" id="IPR036097">
    <property type="entry name" value="HisK_dim/P_sf"/>
</dbReference>
<evidence type="ECO:0000313" key="18">
    <source>
        <dbReference type="Proteomes" id="UP000077881"/>
    </source>
</evidence>
<evidence type="ECO:0000256" key="6">
    <source>
        <dbReference type="ARBA" id="ARBA00022679"/>
    </source>
</evidence>
<evidence type="ECO:0000256" key="2">
    <source>
        <dbReference type="ARBA" id="ARBA00004651"/>
    </source>
</evidence>
<gene>
    <name evidence="17" type="ORF">ABB05_12495</name>
</gene>
<dbReference type="Gene3D" id="1.10.287.130">
    <property type="match status" value="1"/>
</dbReference>
<feature type="domain" description="Histidine kinase" evidence="15">
    <location>
        <begin position="256"/>
        <end position="467"/>
    </location>
</feature>
<reference evidence="17 18" key="1">
    <citation type="submission" date="2015-05" db="EMBL/GenBank/DDBJ databases">
        <title>Comparison of genome.</title>
        <authorList>
            <person name="Zheng Z."/>
            <person name="Sun M."/>
        </authorList>
    </citation>
    <scope>NUCLEOTIDE SEQUENCE [LARGE SCALE GENOMIC DNA]</scope>
    <source>
        <strain evidence="17 18">G25-74</strain>
    </source>
</reference>
<name>A0A177ZRD7_9BACI</name>
<dbReference type="PRINTS" id="PR00344">
    <property type="entry name" value="BCTRLSENSOR"/>
</dbReference>
<dbReference type="InterPro" id="IPR036890">
    <property type="entry name" value="HATPase_C_sf"/>
</dbReference>
<comment type="subcellular location">
    <subcellularLocation>
        <location evidence="2">Cell membrane</location>
        <topology evidence="2">Multi-pass membrane protein</topology>
    </subcellularLocation>
</comment>
<evidence type="ECO:0000256" key="1">
    <source>
        <dbReference type="ARBA" id="ARBA00000085"/>
    </source>
</evidence>
<keyword evidence="6" id="KW-0808">Transferase</keyword>
<comment type="caution">
    <text evidence="17">The sequence shown here is derived from an EMBL/GenBank/DDBJ whole genome shotgun (WGS) entry which is preliminary data.</text>
</comment>
<sequence>MGKIMKRHTSIRKRLLLQHLLIVTVTVVLLEAVFFISIYQYYYKNTEDVLISHAKNSANFATKFMDLSPFTLHNTIPKIMNEFQMPNAEMQIVSPAGNILASSTGFSQSESIHREILQSATSAEPAIWTGKNMATDERVMASVVPLKYDEETTMYFRYVVSLSNIDKVVKKQGAIALLIGLAIILVVMLLSRTLAKQITTPLTQITEASKQFAKGDFEKGIKEDYIGELGILAHSFNNMAQELLQHEKMKNQFLSTISHELRTPLTSIKGWSETLLSGDLKDVKETETGLQIITKETARLIKLVEELLDFSRINNDSLKIQPSSFLLLPLFEEVKKQFEKQLKKRSLEFTLELPATFKLYADRNRVKQVFINLIDNAIKYGGNSSILLNGKINGHLLTITVMDHGPGIEEKYLSKLTTPFYKVHENSSGTGLGLAISRRIVEAHHGQFSIESKVGNWTKVTIIFPLT</sequence>
<dbReference type="InterPro" id="IPR004358">
    <property type="entry name" value="Sig_transdc_His_kin-like_C"/>
</dbReference>
<dbReference type="SMART" id="SM00304">
    <property type="entry name" value="HAMP"/>
    <property type="match status" value="1"/>
</dbReference>
<dbReference type="SUPFAM" id="SSF55874">
    <property type="entry name" value="ATPase domain of HSP90 chaperone/DNA topoisomerase II/histidine kinase"/>
    <property type="match status" value="1"/>
</dbReference>
<evidence type="ECO:0000256" key="10">
    <source>
        <dbReference type="ARBA" id="ARBA00022840"/>
    </source>
</evidence>
<feature type="transmembrane region" description="Helical" evidence="14">
    <location>
        <begin position="20"/>
        <end position="42"/>
    </location>
</feature>
<dbReference type="FunFam" id="1.10.287.130:FF:000001">
    <property type="entry name" value="Two-component sensor histidine kinase"/>
    <property type="match status" value="1"/>
</dbReference>
<dbReference type="OrthoDB" id="2359336at2"/>
<keyword evidence="7 14" id="KW-0812">Transmembrane</keyword>
<dbReference type="CDD" id="cd00075">
    <property type="entry name" value="HATPase"/>
    <property type="match status" value="1"/>
</dbReference>
<evidence type="ECO:0000313" key="17">
    <source>
        <dbReference type="EMBL" id="OAK70173.1"/>
    </source>
</evidence>
<keyword evidence="12" id="KW-0902">Two-component regulatory system</keyword>
<keyword evidence="13 14" id="KW-0472">Membrane</keyword>
<evidence type="ECO:0000259" key="15">
    <source>
        <dbReference type="PROSITE" id="PS50109"/>
    </source>
</evidence>
<dbReference type="EC" id="2.7.13.3" evidence="3"/>
<dbReference type="AlphaFoldDB" id="A0A177ZRD7"/>
<dbReference type="STRING" id="217031.ABB05_12495"/>
<dbReference type="EMBL" id="LDJR01000051">
    <property type="protein sequence ID" value="OAK70173.1"/>
    <property type="molecule type" value="Genomic_DNA"/>
</dbReference>
<feature type="transmembrane region" description="Helical" evidence="14">
    <location>
        <begin position="172"/>
        <end position="190"/>
    </location>
</feature>
<comment type="catalytic activity">
    <reaction evidence="1">
        <text>ATP + protein L-histidine = ADP + protein N-phospho-L-histidine.</text>
        <dbReference type="EC" id="2.7.13.3"/>
    </reaction>
</comment>
<dbReference type="GO" id="GO:0000155">
    <property type="term" value="F:phosphorelay sensor kinase activity"/>
    <property type="evidence" value="ECO:0007669"/>
    <property type="project" value="InterPro"/>
</dbReference>
<dbReference type="SUPFAM" id="SSF158472">
    <property type="entry name" value="HAMP domain-like"/>
    <property type="match status" value="1"/>
</dbReference>
<dbReference type="Gene3D" id="3.30.565.10">
    <property type="entry name" value="Histidine kinase-like ATPase, C-terminal domain"/>
    <property type="match status" value="1"/>
</dbReference>
<keyword evidence="8" id="KW-0547">Nucleotide-binding</keyword>
<evidence type="ECO:0000256" key="11">
    <source>
        <dbReference type="ARBA" id="ARBA00022989"/>
    </source>
</evidence>
<feature type="domain" description="HAMP" evidence="16">
    <location>
        <begin position="196"/>
        <end position="248"/>
    </location>
</feature>
<keyword evidence="18" id="KW-1185">Reference proteome</keyword>
<accession>A0A177ZRD7</accession>
<dbReference type="PANTHER" id="PTHR45528">
    <property type="entry name" value="SENSOR HISTIDINE KINASE CPXA"/>
    <property type="match status" value="1"/>
</dbReference>
<evidence type="ECO:0000256" key="13">
    <source>
        <dbReference type="ARBA" id="ARBA00023136"/>
    </source>
</evidence>
<evidence type="ECO:0000256" key="4">
    <source>
        <dbReference type="ARBA" id="ARBA00022475"/>
    </source>
</evidence>
<dbReference type="Proteomes" id="UP000077881">
    <property type="component" value="Unassembled WGS sequence"/>
</dbReference>
<dbReference type="GO" id="GO:0005524">
    <property type="term" value="F:ATP binding"/>
    <property type="evidence" value="ECO:0007669"/>
    <property type="project" value="UniProtKB-KW"/>
</dbReference>
<dbReference type="Pfam" id="PF02518">
    <property type="entry name" value="HATPase_c"/>
    <property type="match status" value="1"/>
</dbReference>
<keyword evidence="11 14" id="KW-1133">Transmembrane helix</keyword>
<evidence type="ECO:0000256" key="7">
    <source>
        <dbReference type="ARBA" id="ARBA00022692"/>
    </source>
</evidence>
<evidence type="ECO:0000259" key="16">
    <source>
        <dbReference type="PROSITE" id="PS50885"/>
    </source>
</evidence>
<dbReference type="SMART" id="SM00387">
    <property type="entry name" value="HATPase_c"/>
    <property type="match status" value="1"/>
</dbReference>
<evidence type="ECO:0000256" key="12">
    <source>
        <dbReference type="ARBA" id="ARBA00023012"/>
    </source>
</evidence>
<keyword evidence="4" id="KW-1003">Cell membrane</keyword>
<dbReference type="PATRIC" id="fig|217031.6.peg.2688"/>
<dbReference type="InterPro" id="IPR005467">
    <property type="entry name" value="His_kinase_dom"/>
</dbReference>
<dbReference type="Pfam" id="PF00512">
    <property type="entry name" value="HisKA"/>
    <property type="match status" value="1"/>
</dbReference>
<dbReference type="GO" id="GO:0005886">
    <property type="term" value="C:plasma membrane"/>
    <property type="evidence" value="ECO:0007669"/>
    <property type="project" value="UniProtKB-SubCell"/>
</dbReference>
<dbReference type="CDD" id="cd00082">
    <property type="entry name" value="HisKA"/>
    <property type="match status" value="1"/>
</dbReference>
<dbReference type="SMART" id="SM00388">
    <property type="entry name" value="HisKA"/>
    <property type="match status" value="1"/>
</dbReference>
<proteinExistence type="predicted"/>
<evidence type="ECO:0000256" key="3">
    <source>
        <dbReference type="ARBA" id="ARBA00012438"/>
    </source>
</evidence>
<dbReference type="InterPro" id="IPR003661">
    <property type="entry name" value="HisK_dim/P_dom"/>
</dbReference>
<evidence type="ECO:0000256" key="5">
    <source>
        <dbReference type="ARBA" id="ARBA00022553"/>
    </source>
</evidence>
<dbReference type="InterPro" id="IPR003594">
    <property type="entry name" value="HATPase_dom"/>
</dbReference>
<dbReference type="CDD" id="cd06225">
    <property type="entry name" value="HAMP"/>
    <property type="match status" value="1"/>
</dbReference>
<keyword evidence="9" id="KW-0418">Kinase</keyword>
<dbReference type="InterPro" id="IPR003660">
    <property type="entry name" value="HAMP_dom"/>
</dbReference>
<dbReference type="SUPFAM" id="SSF47384">
    <property type="entry name" value="Homodimeric domain of signal transducing histidine kinase"/>
    <property type="match status" value="1"/>
</dbReference>
<dbReference type="PROSITE" id="PS50109">
    <property type="entry name" value="HIS_KIN"/>
    <property type="match status" value="1"/>
</dbReference>
<dbReference type="PANTHER" id="PTHR45528:SF1">
    <property type="entry name" value="SENSOR HISTIDINE KINASE CPXA"/>
    <property type="match status" value="1"/>
</dbReference>
<dbReference type="PROSITE" id="PS50885">
    <property type="entry name" value="HAMP"/>
    <property type="match status" value="1"/>
</dbReference>
<keyword evidence="5" id="KW-0597">Phosphoprotein</keyword>
<dbReference type="Gene3D" id="6.10.340.10">
    <property type="match status" value="1"/>
</dbReference>
<dbReference type="Pfam" id="PF00672">
    <property type="entry name" value="HAMP"/>
    <property type="match status" value="1"/>
</dbReference>
<organism evidence="17 18">
    <name type="scientific">Lederbergia galactosidilytica</name>
    <dbReference type="NCBI Taxonomy" id="217031"/>
    <lineage>
        <taxon>Bacteria</taxon>
        <taxon>Bacillati</taxon>
        <taxon>Bacillota</taxon>
        <taxon>Bacilli</taxon>
        <taxon>Bacillales</taxon>
        <taxon>Bacillaceae</taxon>
        <taxon>Lederbergia</taxon>
    </lineage>
</organism>
<protein>
    <recommendedName>
        <fullName evidence="3">histidine kinase</fullName>
        <ecNumber evidence="3">2.7.13.3</ecNumber>
    </recommendedName>
</protein>
<evidence type="ECO:0000256" key="9">
    <source>
        <dbReference type="ARBA" id="ARBA00022777"/>
    </source>
</evidence>
<evidence type="ECO:0000256" key="8">
    <source>
        <dbReference type="ARBA" id="ARBA00022741"/>
    </source>
</evidence>